<gene>
    <name evidence="1" type="ORF">Csa_3G596250</name>
</gene>
<organism evidence="1 2">
    <name type="scientific">Cucumis sativus</name>
    <name type="common">Cucumber</name>
    <dbReference type="NCBI Taxonomy" id="3659"/>
    <lineage>
        <taxon>Eukaryota</taxon>
        <taxon>Viridiplantae</taxon>
        <taxon>Streptophyta</taxon>
        <taxon>Embryophyta</taxon>
        <taxon>Tracheophyta</taxon>
        <taxon>Spermatophyta</taxon>
        <taxon>Magnoliopsida</taxon>
        <taxon>eudicotyledons</taxon>
        <taxon>Gunneridae</taxon>
        <taxon>Pentapetalae</taxon>
        <taxon>rosids</taxon>
        <taxon>fabids</taxon>
        <taxon>Cucurbitales</taxon>
        <taxon>Cucurbitaceae</taxon>
        <taxon>Benincaseae</taxon>
        <taxon>Cucumis</taxon>
    </lineage>
</organism>
<dbReference type="AlphaFoldDB" id="A0A0A0L8F0"/>
<reference evidence="1 2" key="2">
    <citation type="journal article" date="2009" name="PLoS ONE">
        <title>An integrated genetic and cytogenetic map of the cucumber genome.</title>
        <authorList>
            <person name="Ren Y."/>
            <person name="Zhang Z."/>
            <person name="Liu J."/>
            <person name="Staub J.E."/>
            <person name="Han Y."/>
            <person name="Cheng Z."/>
            <person name="Li X."/>
            <person name="Lu J."/>
            <person name="Miao H."/>
            <person name="Kang H."/>
            <person name="Xie B."/>
            <person name="Gu X."/>
            <person name="Wang X."/>
            <person name="Du Y."/>
            <person name="Jin W."/>
            <person name="Huang S."/>
        </authorList>
    </citation>
    <scope>NUCLEOTIDE SEQUENCE [LARGE SCALE GENOMIC DNA]</scope>
    <source>
        <strain evidence="2">cv. 9930</strain>
    </source>
</reference>
<dbReference type="Gramene" id="KGN58225">
    <property type="protein sequence ID" value="KGN58225"/>
    <property type="gene ID" value="Csa_3G596250"/>
</dbReference>
<reference evidence="1 2" key="3">
    <citation type="journal article" date="2010" name="BMC Genomics">
        <title>Transcriptome sequencing and comparative analysis of cucumber flowers with different sex types.</title>
        <authorList>
            <person name="Guo S."/>
            <person name="Zheng Y."/>
            <person name="Joung J.G."/>
            <person name="Liu S."/>
            <person name="Zhang Z."/>
            <person name="Crasta O.R."/>
            <person name="Sobral B.W."/>
            <person name="Xu Y."/>
            <person name="Huang S."/>
            <person name="Fei Z."/>
        </authorList>
    </citation>
    <scope>NUCLEOTIDE SEQUENCE [LARGE SCALE GENOMIC DNA]</scope>
    <source>
        <strain evidence="2">cv. 9930</strain>
    </source>
</reference>
<dbReference type="EMBL" id="CM002924">
    <property type="protein sequence ID" value="KGN58225.1"/>
    <property type="molecule type" value="Genomic_DNA"/>
</dbReference>
<protein>
    <submittedName>
        <fullName evidence="1">Uncharacterized protein</fullName>
    </submittedName>
</protein>
<evidence type="ECO:0000313" key="2">
    <source>
        <dbReference type="Proteomes" id="UP000029981"/>
    </source>
</evidence>
<proteinExistence type="predicted"/>
<accession>A0A0A0L8F0</accession>
<name>A0A0A0L8F0_CUCSA</name>
<sequence>MVLPPPLSYFRANRYLLFLLPWSSSANTKELRNLLLCFMELEAEHAKNIEETIVDAGESLKLKGLVRWKRLSFLGIL</sequence>
<dbReference type="Proteomes" id="UP000029981">
    <property type="component" value="Chromosome 3"/>
</dbReference>
<evidence type="ECO:0000313" key="1">
    <source>
        <dbReference type="EMBL" id="KGN58225.1"/>
    </source>
</evidence>
<reference evidence="1 2" key="4">
    <citation type="journal article" date="2011" name="BMC Genomics">
        <title>RNA-Seq improves annotation of protein-coding genes in the cucumber genome.</title>
        <authorList>
            <person name="Li Z."/>
            <person name="Zhang Z."/>
            <person name="Yan P."/>
            <person name="Huang S."/>
            <person name="Fei Z."/>
            <person name="Lin K."/>
        </authorList>
    </citation>
    <scope>NUCLEOTIDE SEQUENCE [LARGE SCALE GENOMIC DNA]</scope>
    <source>
        <strain evidence="2">cv. 9930</strain>
    </source>
</reference>
<keyword evidence="2" id="KW-1185">Reference proteome</keyword>
<reference evidence="1 2" key="1">
    <citation type="journal article" date="2009" name="Nat. Genet.">
        <title>The genome of the cucumber, Cucumis sativus L.</title>
        <authorList>
            <person name="Huang S."/>
            <person name="Li R."/>
            <person name="Zhang Z."/>
            <person name="Li L."/>
            <person name="Gu X."/>
            <person name="Fan W."/>
            <person name="Lucas W.J."/>
            <person name="Wang X."/>
            <person name="Xie B."/>
            <person name="Ni P."/>
            <person name="Ren Y."/>
            <person name="Zhu H."/>
            <person name="Li J."/>
            <person name="Lin K."/>
            <person name="Jin W."/>
            <person name="Fei Z."/>
            <person name="Li G."/>
            <person name="Staub J."/>
            <person name="Kilian A."/>
            <person name="van der Vossen E.A."/>
            <person name="Wu Y."/>
            <person name="Guo J."/>
            <person name="He J."/>
            <person name="Jia Z."/>
            <person name="Ren Y."/>
            <person name="Tian G."/>
            <person name="Lu Y."/>
            <person name="Ruan J."/>
            <person name="Qian W."/>
            <person name="Wang M."/>
            <person name="Huang Q."/>
            <person name="Li B."/>
            <person name="Xuan Z."/>
            <person name="Cao J."/>
            <person name="Asan"/>
            <person name="Wu Z."/>
            <person name="Zhang J."/>
            <person name="Cai Q."/>
            <person name="Bai Y."/>
            <person name="Zhao B."/>
            <person name="Han Y."/>
            <person name="Li Y."/>
            <person name="Li X."/>
            <person name="Wang S."/>
            <person name="Shi Q."/>
            <person name="Liu S."/>
            <person name="Cho W.K."/>
            <person name="Kim J.Y."/>
            <person name="Xu Y."/>
            <person name="Heller-Uszynska K."/>
            <person name="Miao H."/>
            <person name="Cheng Z."/>
            <person name="Zhang S."/>
            <person name="Wu J."/>
            <person name="Yang Y."/>
            <person name="Kang H."/>
            <person name="Li M."/>
            <person name="Liang H."/>
            <person name="Ren X."/>
            <person name="Shi Z."/>
            <person name="Wen M."/>
            <person name="Jian M."/>
            <person name="Yang H."/>
            <person name="Zhang G."/>
            <person name="Yang Z."/>
            <person name="Chen R."/>
            <person name="Liu S."/>
            <person name="Li J."/>
            <person name="Ma L."/>
            <person name="Liu H."/>
            <person name="Zhou Y."/>
            <person name="Zhao J."/>
            <person name="Fang X."/>
            <person name="Li G."/>
            <person name="Fang L."/>
            <person name="Li Y."/>
            <person name="Liu D."/>
            <person name="Zheng H."/>
            <person name="Zhang Y."/>
            <person name="Qin N."/>
            <person name="Li Z."/>
            <person name="Yang G."/>
            <person name="Yang S."/>
            <person name="Bolund L."/>
            <person name="Kristiansen K."/>
            <person name="Zheng H."/>
            <person name="Li S."/>
            <person name="Zhang X."/>
            <person name="Yang H."/>
            <person name="Wang J."/>
            <person name="Sun R."/>
            <person name="Zhang B."/>
            <person name="Jiang S."/>
            <person name="Wang J."/>
            <person name="Du Y."/>
            <person name="Li S."/>
        </authorList>
    </citation>
    <scope>NUCLEOTIDE SEQUENCE [LARGE SCALE GENOMIC DNA]</scope>
    <source>
        <strain evidence="2">cv. 9930</strain>
    </source>
</reference>